<dbReference type="InterPro" id="IPR008927">
    <property type="entry name" value="6-PGluconate_DH-like_C_sf"/>
</dbReference>
<feature type="domain" description="Mannitol dehydrogenase N-terminal" evidence="4">
    <location>
        <begin position="27"/>
        <end position="265"/>
    </location>
</feature>
<dbReference type="Gene3D" id="1.10.1040.10">
    <property type="entry name" value="N-(1-d-carboxylethyl)-l-norvaline Dehydrogenase, domain 2"/>
    <property type="match status" value="1"/>
</dbReference>
<dbReference type="Gene3D" id="3.40.50.720">
    <property type="entry name" value="NAD(P)-binding Rossmann-like Domain"/>
    <property type="match status" value="1"/>
</dbReference>
<dbReference type="EC" id="1.1.1.58" evidence="6"/>
<evidence type="ECO:0000256" key="2">
    <source>
        <dbReference type="ARBA" id="ARBA00023027"/>
    </source>
</evidence>
<comment type="caution">
    <text evidence="6">The sequence shown here is derived from an EMBL/GenBank/DDBJ whole genome shotgun (WGS) entry which is preliminary data.</text>
</comment>
<organism evidence="6 7">
    <name type="scientific">Clostridium cibarium</name>
    <dbReference type="NCBI Taxonomy" id="2762247"/>
    <lineage>
        <taxon>Bacteria</taxon>
        <taxon>Bacillati</taxon>
        <taxon>Bacillota</taxon>
        <taxon>Clostridia</taxon>
        <taxon>Eubacteriales</taxon>
        <taxon>Clostridiaceae</taxon>
        <taxon>Clostridium</taxon>
    </lineage>
</organism>
<evidence type="ECO:0000313" key="7">
    <source>
        <dbReference type="Proteomes" id="UP000627781"/>
    </source>
</evidence>
<evidence type="ECO:0000313" key="6">
    <source>
        <dbReference type="EMBL" id="MBD7910764.1"/>
    </source>
</evidence>
<sequence>MQKKLSVECLNSKQKAIYDKVIKSPIKIMQIGEGNFLTSFFDWMVYKAIVAGKYEGSIALTCPLNFDQKINTLKEQDMLYTVTQRGFRDNVEVDESDIISVFSKVFNYNVDWNLFMEIAELESLEVIISNTTEAGLAYKEVELNKVSVDGLYPGKLTAFLMHRFENLKDKSKKLLIFPCELVDDNGKVLEEMVKKHAESFGASAEFKAWLNASCVFLSNLVDRIVPGFPRENTEEYFEKLGYIDNAASVCEPFFLWGIEGSEEYDKILPLKSAGLNVKWADSLYDIHLLKVSILNGSHTLITPLGILKGFERVDELIEDLEEKAFLNEALENEIIPSLKNDDAEEYAKTILQRFRNPHLKHKLESISMNSVSKFVNRDLPTVKAYIEDNNALPKNMVIGLAGLLRFYQIEKKEDKYVGHSFKGQEYPVFDVPNVLEFMSSVNKEYSVKNEDYVKVVLSNTELWGEDLTLIKGLTVAVSEALESLEKKYA</sequence>
<keyword evidence="2" id="KW-0520">NAD</keyword>
<dbReference type="InterPro" id="IPR036291">
    <property type="entry name" value="NAD(P)-bd_dom_sf"/>
</dbReference>
<keyword evidence="7" id="KW-1185">Reference proteome</keyword>
<dbReference type="InterPro" id="IPR013118">
    <property type="entry name" value="Mannitol_DH_C"/>
</dbReference>
<dbReference type="SUPFAM" id="SSF51735">
    <property type="entry name" value="NAD(P)-binding Rossmann-fold domains"/>
    <property type="match status" value="1"/>
</dbReference>
<comment type="catalytic activity">
    <reaction evidence="3">
        <text>D-mannitol 1-phosphate + NAD(+) = beta-D-fructose 6-phosphate + NADH + H(+)</text>
        <dbReference type="Rhea" id="RHEA:19661"/>
        <dbReference type="ChEBI" id="CHEBI:15378"/>
        <dbReference type="ChEBI" id="CHEBI:57540"/>
        <dbReference type="ChEBI" id="CHEBI:57634"/>
        <dbReference type="ChEBI" id="CHEBI:57945"/>
        <dbReference type="ChEBI" id="CHEBI:61381"/>
        <dbReference type="EC" id="1.1.1.17"/>
    </reaction>
</comment>
<dbReference type="EMBL" id="JACSRA010000006">
    <property type="protein sequence ID" value="MBD7910764.1"/>
    <property type="molecule type" value="Genomic_DNA"/>
</dbReference>
<evidence type="ECO:0000259" key="5">
    <source>
        <dbReference type="Pfam" id="PF08125"/>
    </source>
</evidence>
<dbReference type="InterPro" id="IPR013328">
    <property type="entry name" value="6PGD_dom2"/>
</dbReference>
<evidence type="ECO:0000259" key="4">
    <source>
        <dbReference type="Pfam" id="PF01232"/>
    </source>
</evidence>
<dbReference type="GO" id="GO:0009026">
    <property type="term" value="F:tagaturonate reductase activity"/>
    <property type="evidence" value="ECO:0007669"/>
    <property type="project" value="UniProtKB-EC"/>
</dbReference>
<proteinExistence type="predicted"/>
<evidence type="ECO:0000256" key="3">
    <source>
        <dbReference type="ARBA" id="ARBA00048615"/>
    </source>
</evidence>
<dbReference type="InterPro" id="IPR013131">
    <property type="entry name" value="Mannitol_DH_N"/>
</dbReference>
<reference evidence="6 7" key="1">
    <citation type="submission" date="2020-08" db="EMBL/GenBank/DDBJ databases">
        <title>A Genomic Blueprint of the Chicken Gut Microbiome.</title>
        <authorList>
            <person name="Gilroy R."/>
            <person name="Ravi A."/>
            <person name="Getino M."/>
            <person name="Pursley I."/>
            <person name="Horton D.L."/>
            <person name="Alikhan N.-F."/>
            <person name="Baker D."/>
            <person name="Gharbi K."/>
            <person name="Hall N."/>
            <person name="Watson M."/>
            <person name="Adriaenssens E.M."/>
            <person name="Foster-Nyarko E."/>
            <person name="Jarju S."/>
            <person name="Secka A."/>
            <person name="Antonio M."/>
            <person name="Oren A."/>
            <person name="Chaudhuri R."/>
            <person name="La Ragione R.M."/>
            <person name="Hildebrand F."/>
            <person name="Pallen M.J."/>
        </authorList>
    </citation>
    <scope>NUCLEOTIDE SEQUENCE [LARGE SCALE GENOMIC DNA]</scope>
    <source>
        <strain evidence="6 7">Sa3CVN1</strain>
    </source>
</reference>
<dbReference type="Proteomes" id="UP000627781">
    <property type="component" value="Unassembled WGS sequence"/>
</dbReference>
<dbReference type="PANTHER" id="PTHR30524">
    <property type="entry name" value="MANNITOL-1-PHOSPHATE 5-DEHYDROGENASE"/>
    <property type="match status" value="1"/>
</dbReference>
<dbReference type="SUPFAM" id="SSF48179">
    <property type="entry name" value="6-phosphogluconate dehydrogenase C-terminal domain-like"/>
    <property type="match status" value="1"/>
</dbReference>
<evidence type="ECO:0000256" key="1">
    <source>
        <dbReference type="ARBA" id="ARBA00023002"/>
    </source>
</evidence>
<keyword evidence="1 6" id="KW-0560">Oxidoreductase</keyword>
<accession>A0ABR8PRP4</accession>
<name>A0ABR8PRP4_9CLOT</name>
<dbReference type="Pfam" id="PF08125">
    <property type="entry name" value="Mannitol_dh_C"/>
    <property type="match status" value="1"/>
</dbReference>
<dbReference type="PANTHER" id="PTHR30524:SF0">
    <property type="entry name" value="ALTRONATE OXIDOREDUCTASE-RELATED"/>
    <property type="match status" value="1"/>
</dbReference>
<protein>
    <submittedName>
        <fullName evidence="6">Tagaturonate reductase</fullName>
        <ecNumber evidence="6">1.1.1.58</ecNumber>
    </submittedName>
</protein>
<dbReference type="RefSeq" id="WP_191767877.1">
    <property type="nucleotide sequence ID" value="NZ_JACSRA010000006.1"/>
</dbReference>
<dbReference type="Pfam" id="PF01232">
    <property type="entry name" value="Mannitol_dh"/>
    <property type="match status" value="1"/>
</dbReference>
<gene>
    <name evidence="6" type="ORF">H9661_05260</name>
</gene>
<dbReference type="NCBIfam" id="NF002969">
    <property type="entry name" value="PRK03643.1"/>
    <property type="match status" value="1"/>
</dbReference>
<feature type="domain" description="Mannitol dehydrogenase C-terminal" evidence="5">
    <location>
        <begin position="289"/>
        <end position="484"/>
    </location>
</feature>